<keyword evidence="4" id="KW-0418">Kinase</keyword>
<dbReference type="GO" id="GO:0005524">
    <property type="term" value="F:ATP binding"/>
    <property type="evidence" value="ECO:0007669"/>
    <property type="project" value="InterPro"/>
</dbReference>
<dbReference type="InterPro" id="IPR036864">
    <property type="entry name" value="Zn2-C6_fun-type_DNA-bd_sf"/>
</dbReference>
<dbReference type="PROSITE" id="PS50048">
    <property type="entry name" value="ZN2_CY6_FUNGAL_2"/>
    <property type="match status" value="1"/>
</dbReference>
<keyword evidence="4" id="KW-0808">Transferase</keyword>
<dbReference type="SUPFAM" id="SSF56112">
    <property type="entry name" value="Protein kinase-like (PK-like)"/>
    <property type="match status" value="1"/>
</dbReference>
<dbReference type="PANTHER" id="PTHR24361">
    <property type="entry name" value="MITOGEN-ACTIVATED KINASE KINASE KINASE"/>
    <property type="match status" value="1"/>
</dbReference>
<evidence type="ECO:0000313" key="4">
    <source>
        <dbReference type="EMBL" id="CEL63319.1"/>
    </source>
</evidence>
<name>A0A0B7G2H6_THACB</name>
<dbReference type="OrthoDB" id="3248549at2759"/>
<feature type="domain" description="Zn(2)-C6 fungal-type" evidence="3">
    <location>
        <begin position="29"/>
        <end position="62"/>
    </location>
</feature>
<dbReference type="PANTHER" id="PTHR24361:SF613">
    <property type="entry name" value="NUCLEAR RECEPTOR-BINDING PROTEIN-RELATED"/>
    <property type="match status" value="1"/>
</dbReference>
<dbReference type="STRING" id="1108050.A0A0B7G2H6"/>
<organism evidence="4 5">
    <name type="scientific">Thanatephorus cucumeris (strain AG1-IB / isolate 7/3/14)</name>
    <name type="common">Lettuce bottom rot fungus</name>
    <name type="synonym">Rhizoctonia solani</name>
    <dbReference type="NCBI Taxonomy" id="1108050"/>
    <lineage>
        <taxon>Eukaryota</taxon>
        <taxon>Fungi</taxon>
        <taxon>Dikarya</taxon>
        <taxon>Basidiomycota</taxon>
        <taxon>Agaricomycotina</taxon>
        <taxon>Agaricomycetes</taxon>
        <taxon>Cantharellales</taxon>
        <taxon>Ceratobasidiaceae</taxon>
        <taxon>Rhizoctonia</taxon>
        <taxon>Rhizoctonia solani AG-1</taxon>
    </lineage>
</organism>
<dbReference type="CDD" id="cd00067">
    <property type="entry name" value="GAL4"/>
    <property type="match status" value="1"/>
</dbReference>
<dbReference type="GO" id="GO:0000981">
    <property type="term" value="F:DNA-binding transcription factor activity, RNA polymerase II-specific"/>
    <property type="evidence" value="ECO:0007669"/>
    <property type="project" value="InterPro"/>
</dbReference>
<gene>
    <name evidence="4" type="ORF">RSOLAG1IB_05363</name>
</gene>
<evidence type="ECO:0000259" key="2">
    <source>
        <dbReference type="PROSITE" id="PS50011"/>
    </source>
</evidence>
<dbReference type="Pfam" id="PF00069">
    <property type="entry name" value="Pkinase"/>
    <property type="match status" value="1"/>
</dbReference>
<feature type="domain" description="Protein kinase" evidence="2">
    <location>
        <begin position="120"/>
        <end position="420"/>
    </location>
</feature>
<dbReference type="InterPro" id="IPR011009">
    <property type="entry name" value="Kinase-like_dom_sf"/>
</dbReference>
<dbReference type="Proteomes" id="UP000059188">
    <property type="component" value="Unassembled WGS sequence"/>
</dbReference>
<dbReference type="Gene3D" id="4.10.240.10">
    <property type="entry name" value="Zn(2)-C6 fungal-type DNA-binding domain"/>
    <property type="match status" value="1"/>
</dbReference>
<dbReference type="GO" id="GO:0008270">
    <property type="term" value="F:zinc ion binding"/>
    <property type="evidence" value="ECO:0007669"/>
    <property type="project" value="InterPro"/>
</dbReference>
<dbReference type="InterPro" id="IPR001138">
    <property type="entry name" value="Zn2Cys6_DnaBD"/>
</dbReference>
<proteinExistence type="predicted"/>
<dbReference type="EMBL" id="LN679107">
    <property type="protein sequence ID" value="CEL63319.1"/>
    <property type="molecule type" value="Genomic_DNA"/>
</dbReference>
<dbReference type="SUPFAM" id="SSF57701">
    <property type="entry name" value="Zn2/Cys6 DNA-binding domain"/>
    <property type="match status" value="1"/>
</dbReference>
<dbReference type="GO" id="GO:0005737">
    <property type="term" value="C:cytoplasm"/>
    <property type="evidence" value="ECO:0007669"/>
    <property type="project" value="TreeGrafter"/>
</dbReference>
<accession>A0A0B7G2H6</accession>
<sequence>MSFEGDPTPLDSRGPGSPKTLTGLEGTPQCVPCRMRRIRCGGVPVGQQSCDECIQRGLRCIVQDEKEAESNRRRVRRGRRVVNLKDQAHGSPLKKGPGAALSMSLPRDYAALSFLLLHGARTATYLASGSAADVWSVKNEGPNAEHSLPNIYVAKALRVSAGSFQKPLSEGEETEKDHATRGESTWYDFVKAYRAQISKWVILNHKNVVKIFDEYDHQSLNLHVEYCHYGSVLSYLKERPNGMLSKDDIIYATISGLDYLHTQNPPIPHGGLNAGKIFVGEGHQVKIGEFGLAQLCFQEAARFPSVIFSGFSRWMSPELLDVDPDSDDITQPTMASDIWALGCTILEITAEKLPYAIYTHDIRIQRAILGGELPDHSLHPGHQNSNIWPIIRSCWSLDPAARPSSDLLYSRLFGSDSRTP</sequence>
<keyword evidence="5" id="KW-1185">Reference proteome</keyword>
<dbReference type="InterPro" id="IPR000719">
    <property type="entry name" value="Prot_kinase_dom"/>
</dbReference>
<evidence type="ECO:0000256" key="1">
    <source>
        <dbReference type="SAM" id="MobiDB-lite"/>
    </source>
</evidence>
<dbReference type="GO" id="GO:0004674">
    <property type="term" value="F:protein serine/threonine kinase activity"/>
    <property type="evidence" value="ECO:0007669"/>
    <property type="project" value="TreeGrafter"/>
</dbReference>
<feature type="region of interest" description="Disordered" evidence="1">
    <location>
        <begin position="1"/>
        <end position="26"/>
    </location>
</feature>
<protein>
    <submittedName>
        <fullName evidence="4">Putative serine/threonine-protein kinase WNK6</fullName>
    </submittedName>
</protein>
<evidence type="ECO:0000313" key="5">
    <source>
        <dbReference type="Proteomes" id="UP000059188"/>
    </source>
</evidence>
<reference evidence="4 5" key="1">
    <citation type="submission" date="2014-11" db="EMBL/GenBank/DDBJ databases">
        <authorList>
            <person name="Wibberg Daniel"/>
        </authorList>
    </citation>
    <scope>NUCLEOTIDE SEQUENCE [LARGE SCALE GENOMIC DNA]</scope>
    <source>
        <strain evidence="4">Rhizoctonia solani AG1-IB 7/3/14</strain>
    </source>
</reference>
<dbReference type="Gene3D" id="1.10.510.10">
    <property type="entry name" value="Transferase(Phosphotransferase) domain 1"/>
    <property type="match status" value="1"/>
</dbReference>
<dbReference type="AlphaFoldDB" id="A0A0B7G2H6"/>
<evidence type="ECO:0000259" key="3">
    <source>
        <dbReference type="PROSITE" id="PS50048"/>
    </source>
</evidence>
<dbReference type="InterPro" id="IPR053235">
    <property type="entry name" value="Ser_Thr_kinase"/>
</dbReference>
<dbReference type="PROSITE" id="PS50011">
    <property type="entry name" value="PROTEIN_KINASE_DOM"/>
    <property type="match status" value="1"/>
</dbReference>